<dbReference type="AlphaFoldDB" id="A0A8A4ZG20"/>
<dbReference type="KEGG" id="psic:J4E96_07920"/>
<protein>
    <submittedName>
        <fullName evidence="1">Uncharacterized protein</fullName>
    </submittedName>
</protein>
<name>A0A8A4ZG20_9MICO</name>
<keyword evidence="2" id="KW-1185">Reference proteome</keyword>
<dbReference type="Proteomes" id="UP000663937">
    <property type="component" value="Chromosome"/>
</dbReference>
<sequence length="110" mass="11559">MPAPEVQLLGRWVHSSEDDHDGVAVYRRPEFNFPPARGRRGLEFGADGSFVEWAIGRGDGSEARPGRWEPDPAGGAVARGAVGGTALRAVQTAPDVLEVRAVDTPAGGPT</sequence>
<accession>A0A8A4ZG20</accession>
<proteinExistence type="predicted"/>
<organism evidence="1 2">
    <name type="scientific">Pengzhenrongella sicca</name>
    <dbReference type="NCBI Taxonomy" id="2819238"/>
    <lineage>
        <taxon>Bacteria</taxon>
        <taxon>Bacillati</taxon>
        <taxon>Actinomycetota</taxon>
        <taxon>Actinomycetes</taxon>
        <taxon>Micrococcales</taxon>
        <taxon>Pengzhenrongella</taxon>
    </lineage>
</organism>
<dbReference type="EMBL" id="CP071868">
    <property type="protein sequence ID" value="QTE30844.1"/>
    <property type="molecule type" value="Genomic_DNA"/>
</dbReference>
<evidence type="ECO:0000313" key="2">
    <source>
        <dbReference type="Proteomes" id="UP000663937"/>
    </source>
</evidence>
<gene>
    <name evidence="1" type="ORF">J4E96_07920</name>
</gene>
<evidence type="ECO:0000313" key="1">
    <source>
        <dbReference type="EMBL" id="QTE30844.1"/>
    </source>
</evidence>
<reference evidence="1" key="1">
    <citation type="submission" date="2021-03" db="EMBL/GenBank/DDBJ databases">
        <title>Pengzhenrongella sicca gen. nov., sp. nov., a new member of suborder Micrococcineae isolated from High-Arctic tundra soil.</title>
        <authorList>
            <person name="Peng F."/>
        </authorList>
    </citation>
    <scope>NUCLEOTIDE SEQUENCE</scope>
    <source>
        <strain evidence="1">LRZ-2</strain>
    </source>
</reference>
<dbReference type="RefSeq" id="WP_227425222.1">
    <property type="nucleotide sequence ID" value="NZ_CP071868.1"/>
</dbReference>